<dbReference type="Gene3D" id="3.40.50.2300">
    <property type="match status" value="1"/>
</dbReference>
<dbReference type="InterPro" id="IPR036388">
    <property type="entry name" value="WH-like_DNA-bd_sf"/>
</dbReference>
<dbReference type="InterPro" id="IPR001789">
    <property type="entry name" value="Sig_transdc_resp-reg_receiver"/>
</dbReference>
<dbReference type="Gene3D" id="6.10.250.690">
    <property type="match status" value="1"/>
</dbReference>
<dbReference type="AlphaFoldDB" id="A0A437M1U5"/>
<evidence type="ECO:0000259" key="8">
    <source>
        <dbReference type="PROSITE" id="PS50110"/>
    </source>
</evidence>
<accession>A0A437M1U5</accession>
<dbReference type="EMBL" id="SACL01000010">
    <property type="protein sequence ID" value="RVT91556.1"/>
    <property type="molecule type" value="Genomic_DNA"/>
</dbReference>
<keyword evidence="5" id="KW-0804">Transcription</keyword>
<dbReference type="Proteomes" id="UP000282957">
    <property type="component" value="Unassembled WGS sequence"/>
</dbReference>
<evidence type="ECO:0000313" key="10">
    <source>
        <dbReference type="Proteomes" id="UP000282957"/>
    </source>
</evidence>
<dbReference type="SUPFAM" id="SSF46894">
    <property type="entry name" value="C-terminal effector domain of the bipartite response regulators"/>
    <property type="match status" value="1"/>
</dbReference>
<dbReference type="InterPro" id="IPR016032">
    <property type="entry name" value="Sig_transdc_resp-reg_C-effctor"/>
</dbReference>
<keyword evidence="3" id="KW-0805">Transcription regulation</keyword>
<dbReference type="GO" id="GO:0000976">
    <property type="term" value="F:transcription cis-regulatory region binding"/>
    <property type="evidence" value="ECO:0007669"/>
    <property type="project" value="TreeGrafter"/>
</dbReference>
<keyword evidence="2" id="KW-0902">Two-component regulatory system</keyword>
<feature type="compositionally biased region" description="Low complexity" evidence="7">
    <location>
        <begin position="24"/>
        <end position="33"/>
    </location>
</feature>
<comment type="caution">
    <text evidence="9">The sequence shown here is derived from an EMBL/GenBank/DDBJ whole genome shotgun (WGS) entry which is preliminary data.</text>
</comment>
<dbReference type="OrthoDB" id="7273077at2"/>
<dbReference type="GO" id="GO:0006355">
    <property type="term" value="P:regulation of DNA-templated transcription"/>
    <property type="evidence" value="ECO:0007669"/>
    <property type="project" value="InterPro"/>
</dbReference>
<feature type="domain" description="Response regulatory" evidence="8">
    <location>
        <begin position="58"/>
        <end position="171"/>
    </location>
</feature>
<dbReference type="GO" id="GO:0005829">
    <property type="term" value="C:cytosol"/>
    <property type="evidence" value="ECO:0007669"/>
    <property type="project" value="TreeGrafter"/>
</dbReference>
<protein>
    <submittedName>
        <fullName evidence="9">Response regulator</fullName>
    </submittedName>
</protein>
<keyword evidence="4" id="KW-0238">DNA-binding</keyword>
<evidence type="ECO:0000313" key="9">
    <source>
        <dbReference type="EMBL" id="RVT91556.1"/>
    </source>
</evidence>
<keyword evidence="10" id="KW-1185">Reference proteome</keyword>
<feature type="modified residue" description="4-aspartylphosphate" evidence="6">
    <location>
        <position position="107"/>
    </location>
</feature>
<dbReference type="PANTHER" id="PTHR48111">
    <property type="entry name" value="REGULATOR OF RPOS"/>
    <property type="match status" value="1"/>
</dbReference>
<evidence type="ECO:0000256" key="5">
    <source>
        <dbReference type="ARBA" id="ARBA00023163"/>
    </source>
</evidence>
<feature type="compositionally biased region" description="Basic residues" evidence="7">
    <location>
        <begin position="1"/>
        <end position="23"/>
    </location>
</feature>
<dbReference type="PANTHER" id="PTHR48111:SF1">
    <property type="entry name" value="TWO-COMPONENT RESPONSE REGULATOR ORR33"/>
    <property type="match status" value="1"/>
</dbReference>
<dbReference type="Gene3D" id="1.10.10.10">
    <property type="entry name" value="Winged helix-like DNA-binding domain superfamily/Winged helix DNA-binding domain"/>
    <property type="match status" value="1"/>
</dbReference>
<name>A0A437M1U5_9PROT</name>
<evidence type="ECO:0000256" key="6">
    <source>
        <dbReference type="PROSITE-ProRule" id="PRU00169"/>
    </source>
</evidence>
<feature type="compositionally biased region" description="Basic residues" evidence="7">
    <location>
        <begin position="34"/>
        <end position="46"/>
    </location>
</feature>
<dbReference type="PROSITE" id="PS50110">
    <property type="entry name" value="RESPONSE_REGULATORY"/>
    <property type="match status" value="1"/>
</dbReference>
<dbReference type="GO" id="GO:0000156">
    <property type="term" value="F:phosphorelay response regulator activity"/>
    <property type="evidence" value="ECO:0007669"/>
    <property type="project" value="TreeGrafter"/>
</dbReference>
<reference evidence="9 10" key="1">
    <citation type="submission" date="2019-01" db="EMBL/GenBank/DDBJ databases">
        <authorList>
            <person name="Chen W.-M."/>
        </authorList>
    </citation>
    <scope>NUCLEOTIDE SEQUENCE [LARGE SCALE GENOMIC DNA]</scope>
    <source>
        <strain evidence="9 10">CCP-6</strain>
    </source>
</reference>
<sequence>MRQHRRGLRRQHLRRQHRARPAHHPAAAAVVRGHGCRHPDRGRHRVNPITPIVEPPPLVFVVDDDVALAESYADTLSAYTFRTEVITRWHGLQDALMDVRPHAILLDQHLHGVDTVARLDQLRASTDAAILMVAANRDVSDRVLALERGADDFLVKPVSGRELVARTRAALRRQVQTIGGGTRCRINDQPPHLLHPDGRQVLLQPPEAVLLEALLGSPGRPVTSDVIAELLDAQAIGSTPGKAVARLQRKLQAAGMPWAVNGVARHGYVLVRVQE</sequence>
<keyword evidence="1 6" id="KW-0597">Phosphoprotein</keyword>
<dbReference type="SUPFAM" id="SSF52172">
    <property type="entry name" value="CheY-like"/>
    <property type="match status" value="1"/>
</dbReference>
<dbReference type="GO" id="GO:0032993">
    <property type="term" value="C:protein-DNA complex"/>
    <property type="evidence" value="ECO:0007669"/>
    <property type="project" value="TreeGrafter"/>
</dbReference>
<dbReference type="SMART" id="SM00448">
    <property type="entry name" value="REC"/>
    <property type="match status" value="1"/>
</dbReference>
<evidence type="ECO:0000256" key="4">
    <source>
        <dbReference type="ARBA" id="ARBA00023125"/>
    </source>
</evidence>
<feature type="region of interest" description="Disordered" evidence="7">
    <location>
        <begin position="1"/>
        <end position="49"/>
    </location>
</feature>
<proteinExistence type="predicted"/>
<evidence type="ECO:0000256" key="2">
    <source>
        <dbReference type="ARBA" id="ARBA00023012"/>
    </source>
</evidence>
<dbReference type="Pfam" id="PF00072">
    <property type="entry name" value="Response_reg"/>
    <property type="match status" value="1"/>
</dbReference>
<organism evidence="9 10">
    <name type="scientific">Rhodovarius crocodyli</name>
    <dbReference type="NCBI Taxonomy" id="1979269"/>
    <lineage>
        <taxon>Bacteria</taxon>
        <taxon>Pseudomonadati</taxon>
        <taxon>Pseudomonadota</taxon>
        <taxon>Alphaproteobacteria</taxon>
        <taxon>Acetobacterales</taxon>
        <taxon>Roseomonadaceae</taxon>
        <taxon>Rhodovarius</taxon>
    </lineage>
</organism>
<evidence type="ECO:0000256" key="3">
    <source>
        <dbReference type="ARBA" id="ARBA00023015"/>
    </source>
</evidence>
<gene>
    <name evidence="9" type="ORF">EOD42_21535</name>
</gene>
<evidence type="ECO:0000256" key="1">
    <source>
        <dbReference type="ARBA" id="ARBA00022553"/>
    </source>
</evidence>
<dbReference type="InterPro" id="IPR011006">
    <property type="entry name" value="CheY-like_superfamily"/>
</dbReference>
<dbReference type="InterPro" id="IPR039420">
    <property type="entry name" value="WalR-like"/>
</dbReference>
<evidence type="ECO:0000256" key="7">
    <source>
        <dbReference type="SAM" id="MobiDB-lite"/>
    </source>
</evidence>